<name>A0AC58GLQ8_DANRE</name>
<reference evidence="2" key="1">
    <citation type="submission" date="2025-08" db="UniProtKB">
        <authorList>
            <consortium name="RefSeq"/>
        </authorList>
    </citation>
    <scope>IDENTIFICATION</scope>
    <source>
        <strain evidence="2">Tuebingen</strain>
        <tissue evidence="2">Fibroblasts and whole tissue</tissue>
    </source>
</reference>
<proteinExistence type="predicted"/>
<dbReference type="RefSeq" id="XP_073770668.1">
    <property type="nucleotide sequence ID" value="XM_073914567.1"/>
</dbReference>
<dbReference type="Proteomes" id="UP000000437">
    <property type="component" value="Chromosome 10"/>
</dbReference>
<gene>
    <name evidence="2" type="primary">r3hcc1</name>
</gene>
<organism evidence="1 2">
    <name type="scientific">Danio rerio</name>
    <name type="common">Zebrafish</name>
    <name type="synonym">Brachydanio rerio</name>
    <dbReference type="NCBI Taxonomy" id="7955"/>
    <lineage>
        <taxon>Eukaryota</taxon>
        <taxon>Metazoa</taxon>
        <taxon>Chordata</taxon>
        <taxon>Craniata</taxon>
        <taxon>Vertebrata</taxon>
        <taxon>Euteleostomi</taxon>
        <taxon>Actinopterygii</taxon>
        <taxon>Neopterygii</taxon>
        <taxon>Teleostei</taxon>
        <taxon>Ostariophysi</taxon>
        <taxon>Cypriniformes</taxon>
        <taxon>Danionidae</taxon>
        <taxon>Danioninae</taxon>
        <taxon>Danio</taxon>
    </lineage>
</organism>
<protein>
    <submittedName>
        <fullName evidence="2">R3H and coiled-coil domain-containing protein 1</fullName>
    </submittedName>
</protein>
<accession>A0AC58GLQ8</accession>
<evidence type="ECO:0000313" key="2">
    <source>
        <dbReference type="RefSeq" id="XP_073770668.1"/>
    </source>
</evidence>
<sequence>MMTHSNDDDDEDDSHQLSVLLFPPLPSRFRFLIHETTLNHPDLSTFSVGEGCARRVVVCYSDFRLSEQDQQDAKGSSYNRACNQDRVIGDKGNTSNNRRRDKKPDKAIYVPRVIRHKVDPEQPNRKESSEESCSNNDIVANPRPKEDPTHQPLADHEFVQLSKSGPSPWPPEWDETVSLLMSLKLDNQEDENGANNTVLPTDVKLQEEGIDESLISEIKAKVKEKDITIVNTCSDFPAYANIWLDPEEFGHVIEIYDFPVIFKTEDILDAFADYSEGGMKVKWVDNNHALGIFSNQLAATEALSIEHLLLKTRPLLEGSEKAKWKAARRAEFMQPVKERPRTDAVVARRMVSRALGLRGLGANTDK</sequence>
<keyword evidence="1" id="KW-1185">Reference proteome</keyword>
<evidence type="ECO:0000313" key="1">
    <source>
        <dbReference type="Proteomes" id="UP000000437"/>
    </source>
</evidence>